<evidence type="ECO:0000313" key="5">
    <source>
        <dbReference type="Proteomes" id="UP000321525"/>
    </source>
</evidence>
<dbReference type="OrthoDB" id="1792985at2"/>
<feature type="domain" description="Flagellar hook-length control protein-like C-terminal" evidence="2">
    <location>
        <begin position="586"/>
        <end position="668"/>
    </location>
</feature>
<feature type="compositionally biased region" description="Basic and acidic residues" evidence="1">
    <location>
        <begin position="499"/>
        <end position="513"/>
    </location>
</feature>
<feature type="compositionally biased region" description="Polar residues" evidence="1">
    <location>
        <begin position="689"/>
        <end position="711"/>
    </location>
</feature>
<feature type="compositionally biased region" description="Low complexity" evidence="1">
    <location>
        <begin position="476"/>
        <end position="489"/>
    </location>
</feature>
<feature type="compositionally biased region" description="Low complexity" evidence="1">
    <location>
        <begin position="49"/>
        <end position="61"/>
    </location>
</feature>
<feature type="compositionally biased region" description="Polar residues" evidence="1">
    <location>
        <begin position="24"/>
        <end position="39"/>
    </location>
</feature>
<evidence type="ECO:0000313" key="6">
    <source>
        <dbReference type="Proteomes" id="UP000321917"/>
    </source>
</evidence>
<dbReference type="InterPro" id="IPR038610">
    <property type="entry name" value="FliK-like_C_sf"/>
</dbReference>
<comment type="caution">
    <text evidence="4">The sequence shown here is derived from an EMBL/GenBank/DDBJ whole genome shotgun (WGS) entry which is preliminary data.</text>
</comment>
<dbReference type="Pfam" id="PF02120">
    <property type="entry name" value="Flg_hook"/>
    <property type="match status" value="1"/>
</dbReference>
<dbReference type="Proteomes" id="UP000321525">
    <property type="component" value="Unassembled WGS sequence"/>
</dbReference>
<feature type="region of interest" description="Disordered" evidence="1">
    <location>
        <begin position="1"/>
        <end position="124"/>
    </location>
</feature>
<dbReference type="PANTHER" id="PTHR37533:SF2">
    <property type="entry name" value="FLAGELLAR HOOK-LENGTH CONTROL PROTEIN"/>
    <property type="match status" value="1"/>
</dbReference>
<evidence type="ECO:0000313" key="3">
    <source>
        <dbReference type="EMBL" id="TWX60895.1"/>
    </source>
</evidence>
<feature type="compositionally biased region" description="Basic and acidic residues" evidence="1">
    <location>
        <begin position="466"/>
        <end position="475"/>
    </location>
</feature>
<protein>
    <submittedName>
        <fullName evidence="4">Flagellar hook-length control protein FliK</fullName>
    </submittedName>
</protein>
<dbReference type="Gene3D" id="3.30.750.140">
    <property type="match status" value="1"/>
</dbReference>
<evidence type="ECO:0000259" key="2">
    <source>
        <dbReference type="Pfam" id="PF02120"/>
    </source>
</evidence>
<organism evidence="4 6">
    <name type="scientific">Colwellia hornerae</name>
    <dbReference type="NCBI Taxonomy" id="89402"/>
    <lineage>
        <taxon>Bacteria</taxon>
        <taxon>Pseudomonadati</taxon>
        <taxon>Pseudomonadota</taxon>
        <taxon>Gammaproteobacteria</taxon>
        <taxon>Alteromonadales</taxon>
        <taxon>Colwelliaceae</taxon>
        <taxon>Colwellia</taxon>
    </lineage>
</organism>
<sequence>MKRFTMPQVTPLAIDISPSKDFSPVQSGAISSSKNSNKDFAQMVDQHYQSQQSGKKQQTSGNNTKLASEINAEHKAPQDKSSTTDVQSKEKELGTVSDNDANTETHQSDASDTLLSDDKATSEKNARVEKNLQEMLEQKITGFINLDNDTAPAEPIDKSTEQFMSLLSASQQILNDDVKSDRAIPSQLNDKSSIVAAGNSQQEKTQLEAMLKQVLGGNTKEQITTTDDNSARVSAEPALAKSLKVPLVANNETLLKKVELAGEPKVAADKVVQGAGELALSALLEKKPSSEGQDPSLKTANNNSPLLTQTVSSQSETLVKAALSVDKINNALKQAMPAGDLEALLADMDKAPTETELAQIKTALIGNQDQAITPEKSTQSLSNSKASVDKDITGAVIPATLNTESLASEIATATDADKVNTDNVAFSRVGVLGEKQALENNPNNSRVVNQINQKTLEAQNSNAGEPFKEQSKDQSAEQQSQKQGQSLSQVDKLANNDPQVKEKPLNEMFDKKQVSTSIENTLNRDMLRVNNEVTKSTASAEEMMTKLSGDHLQSTAQSATNAKQVTALQNEALSVYRKDFTGALKDKVMVMMNQKLQQVEIRLDPQELGNVNVKINLQNEQAVVNFTVQNQQAKEALDQNLGRLKEMLAESGVDVGDANVEQQSKQNNEEELGEGRQGGEGDGNDNEFSKLSDTQTHNLVKGSSTGIDYYA</sequence>
<keyword evidence="4" id="KW-0282">Flagellum</keyword>
<dbReference type="EMBL" id="VOLR01000008">
    <property type="protein sequence ID" value="TWX60895.1"/>
    <property type="molecule type" value="Genomic_DNA"/>
</dbReference>
<keyword evidence="4" id="KW-0966">Cell projection</keyword>
<dbReference type="AlphaFoldDB" id="A0A5C6QJY4"/>
<proteinExistence type="predicted"/>
<evidence type="ECO:0000256" key="1">
    <source>
        <dbReference type="SAM" id="MobiDB-lite"/>
    </source>
</evidence>
<dbReference type="InterPro" id="IPR052563">
    <property type="entry name" value="FliK"/>
</dbReference>
<dbReference type="CDD" id="cd17470">
    <property type="entry name" value="T3SS_Flik_C"/>
    <property type="match status" value="1"/>
</dbReference>
<gene>
    <name evidence="3" type="ORF">ESZ26_07490</name>
    <name evidence="4" type="ORF">ESZ27_06250</name>
</gene>
<dbReference type="PANTHER" id="PTHR37533">
    <property type="entry name" value="FLAGELLAR HOOK-LENGTH CONTROL PROTEIN"/>
    <property type="match status" value="1"/>
</dbReference>
<evidence type="ECO:0000313" key="4">
    <source>
        <dbReference type="EMBL" id="TWX69225.1"/>
    </source>
</evidence>
<accession>A0A5C6QJY4</accession>
<feature type="region of interest" description="Disordered" evidence="1">
    <location>
        <begin position="656"/>
        <end position="711"/>
    </location>
</feature>
<reference evidence="4 6" key="1">
    <citation type="submission" date="2019-07" db="EMBL/GenBank/DDBJ databases">
        <title>Genomes of sea-ice associated Colwellia species.</title>
        <authorList>
            <person name="Bowman J.P."/>
        </authorList>
    </citation>
    <scope>NUCLEOTIDE SEQUENCE [LARGE SCALE GENOMIC DNA]</scope>
    <source>
        <strain evidence="3 5">ACAM 607</strain>
        <strain evidence="4 6">IC036</strain>
    </source>
</reference>
<dbReference type="Proteomes" id="UP000321917">
    <property type="component" value="Unassembled WGS sequence"/>
</dbReference>
<feature type="compositionally biased region" description="Polar residues" evidence="1">
    <location>
        <begin position="96"/>
        <end position="114"/>
    </location>
</feature>
<dbReference type="EMBL" id="VOLQ01000008">
    <property type="protein sequence ID" value="TWX69225.1"/>
    <property type="molecule type" value="Genomic_DNA"/>
</dbReference>
<dbReference type="InterPro" id="IPR021136">
    <property type="entry name" value="Flagellar_hook_control-like_C"/>
</dbReference>
<name>A0A5C6QJY4_9GAMM</name>
<keyword evidence="5" id="KW-1185">Reference proteome</keyword>
<keyword evidence="4" id="KW-0969">Cilium</keyword>
<feature type="region of interest" description="Disordered" evidence="1">
    <location>
        <begin position="459"/>
        <end position="517"/>
    </location>
</feature>